<evidence type="ECO:0000313" key="5">
    <source>
        <dbReference type="Proteomes" id="UP000577707"/>
    </source>
</evidence>
<gene>
    <name evidence="4" type="ORF">FHS12_002157</name>
</gene>
<dbReference type="GO" id="GO:0008270">
    <property type="term" value="F:zinc ion binding"/>
    <property type="evidence" value="ECO:0007669"/>
    <property type="project" value="UniProtKB-KW"/>
</dbReference>
<feature type="region of interest" description="Disordered" evidence="2">
    <location>
        <begin position="93"/>
        <end position="127"/>
    </location>
</feature>
<dbReference type="EMBL" id="JACHXG010000004">
    <property type="protein sequence ID" value="MBB3089211.1"/>
    <property type="molecule type" value="Genomic_DNA"/>
</dbReference>
<feature type="compositionally biased region" description="Low complexity" evidence="2">
    <location>
        <begin position="95"/>
        <end position="110"/>
    </location>
</feature>
<proteinExistence type="predicted"/>
<feature type="domain" description="SWIM-type" evidence="3">
    <location>
        <begin position="56"/>
        <end position="89"/>
    </location>
</feature>
<dbReference type="PROSITE" id="PS50966">
    <property type="entry name" value="ZF_SWIM"/>
    <property type="match status" value="1"/>
</dbReference>
<keyword evidence="1" id="KW-0479">Metal-binding</keyword>
<keyword evidence="1" id="KW-0862">Zinc</keyword>
<dbReference type="RefSeq" id="WP_183545037.1">
    <property type="nucleotide sequence ID" value="NZ_BMQT01000002.1"/>
</dbReference>
<evidence type="ECO:0000256" key="1">
    <source>
        <dbReference type="PROSITE-ProRule" id="PRU00325"/>
    </source>
</evidence>
<accession>A0A7W5A464</accession>
<keyword evidence="1" id="KW-0863">Zinc-finger</keyword>
<protein>
    <recommendedName>
        <fullName evidence="3">SWIM-type domain-containing protein</fullName>
    </recommendedName>
</protein>
<reference evidence="4 5" key="1">
    <citation type="submission" date="2020-08" db="EMBL/GenBank/DDBJ databases">
        <title>Genomic Encyclopedia of Type Strains, Phase III (KMG-III): the genomes of soil and plant-associated and newly described type strains.</title>
        <authorList>
            <person name="Whitman W."/>
        </authorList>
    </citation>
    <scope>NUCLEOTIDE SEQUENCE [LARGE SCALE GENOMIC DNA]</scope>
    <source>
        <strain evidence="4 5">CECT 3302</strain>
    </source>
</reference>
<dbReference type="InterPro" id="IPR007527">
    <property type="entry name" value="Znf_SWIM"/>
</dbReference>
<keyword evidence="5" id="KW-1185">Reference proteome</keyword>
<name>A0A7W5A464_9ACTN</name>
<evidence type="ECO:0000256" key="2">
    <source>
        <dbReference type="SAM" id="MobiDB-lite"/>
    </source>
</evidence>
<sequence>MTGWATAYAGCDDAAIVEMANAGLLRRGRKDAAAGLVAVVEETGDGVVVSVGTGGAQVRLGAKGPAAAVCSCPTAGICQHIVSALLWAGDQAGDAPAPTAEPQAQPAVEAPKARTSSATSRKLSAEARRRSEAIAETRASIEPLVATGLAHLGADDAAQLLAVAGRARAAGIEAVNGVQLSAAVRAAAGLVGDLADRDDTVDEAQVLEALAEIWALTEALPSRRPEGAAKPATEELDLPRLVPLGARWWTSPGGGRGVTFMGWDAAAARVRTVTTGRSAGADPAFQRSWDTPVLWGCSFSRLCGGEVALGNVRLNPDGTLAASGRPRVSTGAALSTDALLPIAAATEADPAPADVVGFGRRATQVRLVMVRDSGDVGVDEVRQEMTWTVATADGHRLQLRLPVADAHGTSTLLSAVAVSKRVVAVAVDRHQDRDEPVGLFVEREGGSLHLVCPTITPHWELGSGSRWTAWRQLTRRIETLRRRADRVAPVRTSLPPAERACTIVSDVLVSVATTGRLRLTPSQRTDLIAASALARDLGMRTLEHVLAGLTEPEGERISPEAVLRSAFLVARARAVLSA</sequence>
<organism evidence="4 5">
    <name type="scientific">Nocardioides albus</name>
    <dbReference type="NCBI Taxonomy" id="1841"/>
    <lineage>
        <taxon>Bacteria</taxon>
        <taxon>Bacillati</taxon>
        <taxon>Actinomycetota</taxon>
        <taxon>Actinomycetes</taxon>
        <taxon>Propionibacteriales</taxon>
        <taxon>Nocardioidaceae</taxon>
        <taxon>Nocardioides</taxon>
    </lineage>
</organism>
<dbReference type="AlphaFoldDB" id="A0A7W5A464"/>
<comment type="caution">
    <text evidence="4">The sequence shown here is derived from an EMBL/GenBank/DDBJ whole genome shotgun (WGS) entry which is preliminary data.</text>
</comment>
<dbReference type="Proteomes" id="UP000577707">
    <property type="component" value="Unassembled WGS sequence"/>
</dbReference>
<evidence type="ECO:0000313" key="4">
    <source>
        <dbReference type="EMBL" id="MBB3089211.1"/>
    </source>
</evidence>
<evidence type="ECO:0000259" key="3">
    <source>
        <dbReference type="PROSITE" id="PS50966"/>
    </source>
</evidence>